<sequence>MTWTSADGAFSIAHPDRFYIGGEWVAPLSGRVFHHVDPATEEVQVDIAEATAEDIDRAVAAARDAFDNGPWPRMTPRERAGYLVKLADLVRAGSVELGHAWTREMGIVHAVSQGGGAAFAGYIDQHVRFAETFPWQETQPTTDGLGGEALLVREPVGVVGAIIPWNAAFILALVKMTPALLAGCTVVLKASPEAPLGPYVIMDMIDQIGLPPGVVNFVTADREASERLVRHPGVDKISFTGSTAAGKRIGSLCAERVARFTLELGGKSAALVMDDYDVDKAATTLANSTAYMTNQVCAALSRVVVTDRNHDAMVEALKTRFDQIQVGDPYAEGSQMGPLAMSRQFDRVMDYIAIGQGEGRMITGGSRPAELNRGYYVQPTIFTDVDPGARIAQEEIFGPVVVVLRAKDEQDAVRIANQSHYGLDGAVFTNDREKAYSVGRQVRTGTFGQNLHRMDFGVSFGGFKQSGIGREGGFDGLKSFCETKAIMLDPQLA</sequence>
<feature type="active site" evidence="3">
    <location>
        <position position="263"/>
    </location>
</feature>
<dbReference type="SUPFAM" id="SSF53720">
    <property type="entry name" value="ALDH-like"/>
    <property type="match status" value="1"/>
</dbReference>
<keyword evidence="2 4" id="KW-0560">Oxidoreductase</keyword>
<evidence type="ECO:0000256" key="1">
    <source>
        <dbReference type="ARBA" id="ARBA00009986"/>
    </source>
</evidence>
<keyword evidence="7" id="KW-1185">Reference proteome</keyword>
<keyword evidence="6" id="KW-0614">Plasmid</keyword>
<dbReference type="InterPro" id="IPR029510">
    <property type="entry name" value="Ald_DH_CS_GLU"/>
</dbReference>
<dbReference type="Pfam" id="PF00171">
    <property type="entry name" value="Aldedh"/>
    <property type="match status" value="1"/>
</dbReference>
<dbReference type="Gene3D" id="3.40.605.10">
    <property type="entry name" value="Aldehyde Dehydrogenase, Chain A, domain 1"/>
    <property type="match status" value="1"/>
</dbReference>
<evidence type="ECO:0000256" key="4">
    <source>
        <dbReference type="RuleBase" id="RU003345"/>
    </source>
</evidence>
<evidence type="ECO:0000256" key="2">
    <source>
        <dbReference type="ARBA" id="ARBA00023002"/>
    </source>
</evidence>
<geneLocation type="plasmid" evidence="6 7">
    <name>pSA2</name>
</geneLocation>
<evidence type="ECO:0000256" key="3">
    <source>
        <dbReference type="PROSITE-ProRule" id="PRU10007"/>
    </source>
</evidence>
<dbReference type="InterPro" id="IPR015590">
    <property type="entry name" value="Aldehyde_DH_dom"/>
</dbReference>
<organism evidence="6 7">
    <name type="scientific">Novosphingobium resinovorum</name>
    <dbReference type="NCBI Taxonomy" id="158500"/>
    <lineage>
        <taxon>Bacteria</taxon>
        <taxon>Pseudomonadati</taxon>
        <taxon>Pseudomonadota</taxon>
        <taxon>Alphaproteobacteria</taxon>
        <taxon>Sphingomonadales</taxon>
        <taxon>Sphingomonadaceae</taxon>
        <taxon>Novosphingobium</taxon>
    </lineage>
</organism>
<dbReference type="InterPro" id="IPR016162">
    <property type="entry name" value="Ald_DH_N"/>
</dbReference>
<dbReference type="InterPro" id="IPR016163">
    <property type="entry name" value="Ald_DH_C"/>
</dbReference>
<dbReference type="AlphaFoldDB" id="A0A1D8AEL5"/>
<proteinExistence type="inferred from homology"/>
<dbReference type="PANTHER" id="PTHR42804">
    <property type="entry name" value="ALDEHYDE DEHYDROGENASE"/>
    <property type="match status" value="1"/>
</dbReference>
<evidence type="ECO:0000313" key="7">
    <source>
        <dbReference type="Proteomes" id="UP000094626"/>
    </source>
</evidence>
<dbReference type="OrthoDB" id="9761688at2"/>
<reference evidence="7" key="1">
    <citation type="journal article" date="2017" name="J. Biotechnol.">
        <title>Complete genome sequence of Novosphingobium resinovorum SA1, a versatile xenobiotic-degrading bacterium capable of utilizing sulfanilic acid.</title>
        <authorList>
            <person name="Hegedus B."/>
            <person name="Kos P.B."/>
            <person name="Balint B."/>
            <person name="Maroti G."/>
            <person name="Gan H.M."/>
            <person name="Perei K."/>
            <person name="Rakhely G."/>
        </authorList>
    </citation>
    <scope>NUCLEOTIDE SEQUENCE [LARGE SCALE GENOMIC DNA]</scope>
    <source>
        <strain evidence="7">SA1</strain>
    </source>
</reference>
<dbReference type="InterPro" id="IPR016161">
    <property type="entry name" value="Ald_DH/histidinol_DH"/>
</dbReference>
<dbReference type="Proteomes" id="UP000094626">
    <property type="component" value="Plasmid pSA2"/>
</dbReference>
<dbReference type="Gene3D" id="3.40.309.10">
    <property type="entry name" value="Aldehyde Dehydrogenase, Chain A, domain 2"/>
    <property type="match status" value="1"/>
</dbReference>
<dbReference type="RefSeq" id="WP_069709945.1">
    <property type="nucleotide sequence ID" value="NZ_CP017077.1"/>
</dbReference>
<dbReference type="PROSITE" id="PS00687">
    <property type="entry name" value="ALDEHYDE_DEHYDR_GLU"/>
    <property type="match status" value="1"/>
</dbReference>
<comment type="similarity">
    <text evidence="1 4">Belongs to the aldehyde dehydrogenase family.</text>
</comment>
<dbReference type="FunFam" id="3.40.605.10:FF:000007">
    <property type="entry name" value="NAD/NADP-dependent betaine aldehyde dehydrogenase"/>
    <property type="match status" value="1"/>
</dbReference>
<evidence type="ECO:0000259" key="5">
    <source>
        <dbReference type="Pfam" id="PF00171"/>
    </source>
</evidence>
<gene>
    <name evidence="6" type="ORF">BES08_27320</name>
</gene>
<dbReference type="PANTHER" id="PTHR42804:SF1">
    <property type="entry name" value="ALDEHYDE DEHYDROGENASE-RELATED"/>
    <property type="match status" value="1"/>
</dbReference>
<accession>A0A1D8AEL5</accession>
<dbReference type="GO" id="GO:0016620">
    <property type="term" value="F:oxidoreductase activity, acting on the aldehyde or oxo group of donors, NAD or NADP as acceptor"/>
    <property type="evidence" value="ECO:0007669"/>
    <property type="project" value="InterPro"/>
</dbReference>
<feature type="domain" description="Aldehyde dehydrogenase" evidence="5">
    <location>
        <begin position="24"/>
        <end position="486"/>
    </location>
</feature>
<dbReference type="CDD" id="cd07139">
    <property type="entry name" value="ALDH_AldA-Rv0768"/>
    <property type="match status" value="1"/>
</dbReference>
<protein>
    <submittedName>
        <fullName evidence="6">Aldehyde dehydrogenase</fullName>
    </submittedName>
</protein>
<evidence type="ECO:0000313" key="6">
    <source>
        <dbReference type="EMBL" id="AOR80558.1"/>
    </source>
</evidence>
<dbReference type="EMBL" id="CP017077">
    <property type="protein sequence ID" value="AOR80558.1"/>
    <property type="molecule type" value="Genomic_DNA"/>
</dbReference>
<dbReference type="KEGG" id="nre:BES08_27320"/>
<name>A0A1D8AEL5_9SPHN</name>